<evidence type="ECO:0000256" key="1">
    <source>
        <dbReference type="SAM" id="SignalP"/>
    </source>
</evidence>
<proteinExistence type="predicted"/>
<evidence type="ECO:0000313" key="3">
    <source>
        <dbReference type="EMBL" id="OUI78013.1"/>
    </source>
</evidence>
<feature type="chain" id="PRO_5011522514" description="DUF306 domain-containing protein" evidence="1">
    <location>
        <begin position="24"/>
        <end position="148"/>
    </location>
</feature>
<dbReference type="InterPro" id="IPR005184">
    <property type="entry name" value="DUF306_Meta_HslJ"/>
</dbReference>
<comment type="caution">
    <text evidence="3">The sequence shown here is derived from an EMBL/GenBank/DDBJ whole genome shotgun (WGS) entry which is preliminary data.</text>
</comment>
<name>A0A251ZTM1_9PROT</name>
<dbReference type="InterPro" id="IPR038670">
    <property type="entry name" value="HslJ-like_sf"/>
</dbReference>
<dbReference type="InterPro" id="IPR053147">
    <property type="entry name" value="Hsp_HslJ-like"/>
</dbReference>
<dbReference type="PANTHER" id="PTHR35535">
    <property type="entry name" value="HEAT SHOCK PROTEIN HSLJ"/>
    <property type="match status" value="1"/>
</dbReference>
<gene>
    <name evidence="3" type="ORF">HK18_10710</name>
</gene>
<organism evidence="3 4">
    <name type="scientific">Commensalibacter intestini</name>
    <dbReference type="NCBI Taxonomy" id="479936"/>
    <lineage>
        <taxon>Bacteria</taxon>
        <taxon>Pseudomonadati</taxon>
        <taxon>Pseudomonadota</taxon>
        <taxon>Alphaproteobacteria</taxon>
        <taxon>Acetobacterales</taxon>
        <taxon>Acetobacteraceae</taxon>
    </lineage>
</organism>
<evidence type="ECO:0000259" key="2">
    <source>
        <dbReference type="Pfam" id="PF03724"/>
    </source>
</evidence>
<dbReference type="EMBL" id="JOPB01000008">
    <property type="protein sequence ID" value="OUI78013.1"/>
    <property type="molecule type" value="Genomic_DNA"/>
</dbReference>
<sequence length="148" mass="16667">MIKNLFAWIVGIQMVLGSGLAFAQVVEKQSPFDESVWRVESLQGQKKTLQTYQGEKNYASISFNPYSHKVTGRGLCNKFLGKFSQGKNTVTIQDIVTTNETCLSNDVNAQDARFFSYLKSIKSYSIHGKVLKLLDAQNNPLIIARWAR</sequence>
<dbReference type="Gene3D" id="2.40.128.270">
    <property type="match status" value="1"/>
</dbReference>
<evidence type="ECO:0000313" key="4">
    <source>
        <dbReference type="Proteomes" id="UP000194946"/>
    </source>
</evidence>
<feature type="signal peptide" evidence="1">
    <location>
        <begin position="1"/>
        <end position="23"/>
    </location>
</feature>
<keyword evidence="4" id="KW-1185">Reference proteome</keyword>
<feature type="domain" description="DUF306" evidence="2">
    <location>
        <begin position="31"/>
        <end position="142"/>
    </location>
</feature>
<dbReference type="Pfam" id="PF03724">
    <property type="entry name" value="META"/>
    <property type="match status" value="1"/>
</dbReference>
<dbReference type="PANTHER" id="PTHR35535:SF1">
    <property type="entry name" value="HEAT SHOCK PROTEIN HSLJ"/>
    <property type="match status" value="1"/>
</dbReference>
<reference evidence="4" key="1">
    <citation type="submission" date="2014-06" db="EMBL/GenBank/DDBJ databases">
        <authorList>
            <person name="Winans N.J."/>
            <person name="Newell P.D."/>
            <person name="Douglas A.E."/>
        </authorList>
    </citation>
    <scope>NUCLEOTIDE SEQUENCE [LARGE SCALE GENOMIC DNA]</scope>
    <source>
        <strain evidence="4">DmL_052</strain>
    </source>
</reference>
<dbReference type="Proteomes" id="UP000194946">
    <property type="component" value="Unassembled WGS sequence"/>
</dbReference>
<dbReference type="AlphaFoldDB" id="A0A251ZTM1"/>
<accession>A0A251ZTM1</accession>
<keyword evidence="1" id="KW-0732">Signal</keyword>
<dbReference type="RefSeq" id="WP_008854708.1">
    <property type="nucleotide sequence ID" value="NZ_JOPB01000008.1"/>
</dbReference>
<protein>
    <recommendedName>
        <fullName evidence="2">DUF306 domain-containing protein</fullName>
    </recommendedName>
</protein>